<reference evidence="4" key="2">
    <citation type="submission" date="2014-08" db="EMBL/GenBank/DDBJ databases">
        <title>Exploiting Issatchenkia orientalis SD108 for Succinic Acid Production.</title>
        <authorList>
            <person name="Xiao H."/>
            <person name="Shao Z."/>
            <person name="Jiang Y."/>
            <person name="Dole S."/>
            <person name="Zhao H."/>
        </authorList>
    </citation>
    <scope>NUCLEOTIDE SEQUENCE [LARGE SCALE GENOMIC DNA]</scope>
    <source>
        <strain evidence="4">SD108</strain>
    </source>
</reference>
<proteinExistence type="predicted"/>
<dbReference type="SMART" id="SM00175">
    <property type="entry name" value="RAB"/>
    <property type="match status" value="1"/>
</dbReference>
<dbReference type="SMART" id="SM00173">
    <property type="entry name" value="RAS"/>
    <property type="match status" value="1"/>
</dbReference>
<reference evidence="8" key="3">
    <citation type="journal article" date="2017" name="Genome Announc.">
        <title>Genome sequences of Cyberlindnera fabianii 65, Pichia kudriavzevii 129, and Saccharomyces cerevisiae 131 isolated from fermented masau fruits in Zimbabwe.</title>
        <authorList>
            <person name="van Rijswijck I.M.H."/>
            <person name="Derks M.F.L."/>
            <person name="Abee T."/>
            <person name="de Ridder D."/>
            <person name="Smid E.J."/>
        </authorList>
    </citation>
    <scope>NUCLEOTIDE SEQUENCE [LARGE SCALE GENOMIC DNA]</scope>
    <source>
        <strain evidence="8">129</strain>
    </source>
</reference>
<dbReference type="SUPFAM" id="SSF52540">
    <property type="entry name" value="P-loop containing nucleoside triphosphate hydrolases"/>
    <property type="match status" value="1"/>
</dbReference>
<reference evidence="6 9" key="5">
    <citation type="submission" date="2017-05" db="EMBL/GenBank/DDBJ databases">
        <title>The Genome Sequence of Candida krusei Ckrusei653.</title>
        <authorList>
            <person name="Cuomo C."/>
            <person name="Forche A."/>
            <person name="Young S."/>
            <person name="Abouelleil A."/>
            <person name="Cao P."/>
            <person name="Chapman S."/>
            <person name="Cusick C."/>
            <person name="Shea T."/>
            <person name="Nusbaum C."/>
            <person name="Birren B."/>
        </authorList>
    </citation>
    <scope>NUCLEOTIDE SEQUENCE [LARGE SCALE GENOMIC DNA]</scope>
    <source>
        <strain evidence="6 9">Ckrusei653</strain>
    </source>
</reference>
<dbReference type="HOGENOM" id="CLU_041217_10_2_1"/>
<accession>A0A099NYI3</accession>
<dbReference type="PROSITE" id="PS51419">
    <property type="entry name" value="RAB"/>
    <property type="match status" value="1"/>
</dbReference>
<dbReference type="PANTHER" id="PTHR47978">
    <property type="match status" value="1"/>
</dbReference>
<dbReference type="EMBL" id="NHMM01000003">
    <property type="protein sequence ID" value="OUT22867.1"/>
    <property type="molecule type" value="Genomic_DNA"/>
</dbReference>
<evidence type="ECO:0000313" key="5">
    <source>
        <dbReference type="EMBL" id="ONH75262.1"/>
    </source>
</evidence>
<dbReference type="InterPro" id="IPR027417">
    <property type="entry name" value="P-loop_NTPase"/>
</dbReference>
<dbReference type="eggNOG" id="KOG0092">
    <property type="taxonomic scope" value="Eukaryota"/>
</dbReference>
<evidence type="ECO:0000313" key="9">
    <source>
        <dbReference type="Proteomes" id="UP000195871"/>
    </source>
</evidence>
<dbReference type="PROSITE" id="PS51420">
    <property type="entry name" value="RHO"/>
    <property type="match status" value="1"/>
</dbReference>
<dbReference type="VEuPathDB" id="FungiDB:C5L36_0D06350"/>
<dbReference type="Proteomes" id="UP000195871">
    <property type="component" value="Unassembled WGS sequence"/>
</dbReference>
<dbReference type="SMART" id="SM00174">
    <property type="entry name" value="RHO"/>
    <property type="match status" value="1"/>
</dbReference>
<dbReference type="InterPro" id="IPR001806">
    <property type="entry name" value="Small_GTPase"/>
</dbReference>
<dbReference type="EMBL" id="CP028776">
    <property type="protein sequence ID" value="AWU77909.1"/>
    <property type="molecule type" value="Genomic_DNA"/>
</dbReference>
<evidence type="ECO:0000313" key="8">
    <source>
        <dbReference type="Proteomes" id="UP000189274"/>
    </source>
</evidence>
<reference evidence="3 10" key="6">
    <citation type="submission" date="2018-06" db="EMBL/GenBank/DDBJ databases">
        <title>Population genomics shows no distinction between pathogenic Candida krusei and environmental Pichia kudriavzevii: One species, four names.</title>
        <authorList>
            <person name="Douglass A.P."/>
            <person name="Offei B."/>
            <person name="Braun-Galleani S."/>
            <person name="Coughlan A.Y."/>
            <person name="Martos A."/>
            <person name="Ortiz-Merino R.A."/>
            <person name="Byrne K.P."/>
            <person name="Wolfe K.H."/>
        </authorList>
    </citation>
    <scope>NUCLEOTIDE SEQUENCE [LARGE SCALE GENOMIC DNA]</scope>
    <source>
        <strain evidence="3 10">CBS573</strain>
    </source>
</reference>
<dbReference type="CDD" id="cd01860">
    <property type="entry name" value="Rab5_related"/>
    <property type="match status" value="1"/>
</dbReference>
<protein>
    <submittedName>
        <fullName evidence="5">Ras-related protein Rab-5B</fullName>
    </submittedName>
</protein>
<evidence type="ECO:0000313" key="7">
    <source>
        <dbReference type="Proteomes" id="UP000029867"/>
    </source>
</evidence>
<name>A0A099NYI3_PICKU</name>
<dbReference type="Gene3D" id="3.40.50.300">
    <property type="entry name" value="P-loop containing nucleotide triphosphate hydrolases"/>
    <property type="match status" value="1"/>
</dbReference>
<dbReference type="Proteomes" id="UP000029867">
    <property type="component" value="Unassembled WGS sequence"/>
</dbReference>
<reference evidence="7" key="1">
    <citation type="journal article" date="2014" name="Microb. Cell Fact.">
        <title>Exploiting Issatchenkia orientalis SD108 for succinic acid production.</title>
        <authorList>
            <person name="Xiao H."/>
            <person name="Shao Z."/>
            <person name="Jiang Y."/>
            <person name="Dole S."/>
            <person name="Zhao H."/>
        </authorList>
    </citation>
    <scope>NUCLEOTIDE SEQUENCE [LARGE SCALE GENOMIC DNA]</scope>
    <source>
        <strain evidence="7">SD108</strain>
    </source>
</reference>
<dbReference type="EMBL" id="JQFK01000028">
    <property type="protein sequence ID" value="KGK37868.1"/>
    <property type="molecule type" value="Genomic_DNA"/>
</dbReference>
<dbReference type="FunFam" id="3.40.50.300:FF:000823">
    <property type="entry name" value="Small GTPase RAB, putative"/>
    <property type="match status" value="1"/>
</dbReference>
<dbReference type="EMBL" id="MQVM01000007">
    <property type="protein sequence ID" value="ONH75262.1"/>
    <property type="molecule type" value="Genomic_DNA"/>
</dbReference>
<dbReference type="SMART" id="SM00176">
    <property type="entry name" value="RAN"/>
    <property type="match status" value="1"/>
</dbReference>
<evidence type="ECO:0000313" key="3">
    <source>
        <dbReference type="EMBL" id="AWU77909.1"/>
    </source>
</evidence>
<feature type="region of interest" description="Disordered" evidence="2">
    <location>
        <begin position="197"/>
        <end position="222"/>
    </location>
</feature>
<organism evidence="4 7">
    <name type="scientific">Pichia kudriavzevii</name>
    <name type="common">Yeast</name>
    <name type="synonym">Issatchenkia orientalis</name>
    <dbReference type="NCBI Taxonomy" id="4909"/>
    <lineage>
        <taxon>Eukaryota</taxon>
        <taxon>Fungi</taxon>
        <taxon>Dikarya</taxon>
        <taxon>Ascomycota</taxon>
        <taxon>Saccharomycotina</taxon>
        <taxon>Pichiomycetes</taxon>
        <taxon>Pichiales</taxon>
        <taxon>Pichiaceae</taxon>
        <taxon>Pichia</taxon>
    </lineage>
</organism>
<dbReference type="PROSITE" id="PS51417">
    <property type="entry name" value="ARF"/>
    <property type="match status" value="1"/>
</dbReference>
<dbReference type="PROSITE" id="PS51421">
    <property type="entry name" value="RAS"/>
    <property type="match status" value="1"/>
</dbReference>
<evidence type="ECO:0000313" key="10">
    <source>
        <dbReference type="Proteomes" id="UP000249293"/>
    </source>
</evidence>
<dbReference type="Pfam" id="PF00071">
    <property type="entry name" value="Ras"/>
    <property type="match status" value="1"/>
</dbReference>
<evidence type="ECO:0000313" key="4">
    <source>
        <dbReference type="EMBL" id="KGK37868.1"/>
    </source>
</evidence>
<dbReference type="NCBIfam" id="TIGR00231">
    <property type="entry name" value="small_GTP"/>
    <property type="match status" value="1"/>
</dbReference>
<dbReference type="GO" id="GO:0005525">
    <property type="term" value="F:GTP binding"/>
    <property type="evidence" value="ECO:0007669"/>
    <property type="project" value="InterPro"/>
</dbReference>
<dbReference type="OrthoDB" id="63533at2759"/>
<feature type="compositionally biased region" description="Polar residues" evidence="2">
    <location>
        <begin position="212"/>
        <end position="222"/>
    </location>
</feature>
<reference evidence="5" key="4">
    <citation type="submission" date="2017-01" db="EMBL/GenBank/DDBJ databases">
        <authorList>
            <person name="Mah S.A."/>
            <person name="Swanson W.J."/>
            <person name="Moy G.W."/>
            <person name="Vacquier V.D."/>
        </authorList>
    </citation>
    <scope>NUCLEOTIDE SEQUENCE [LARGE SCALE GENOMIC DNA]</scope>
    <source>
        <strain evidence="5">129</strain>
    </source>
</reference>
<evidence type="ECO:0000256" key="1">
    <source>
        <dbReference type="ARBA" id="ARBA00022741"/>
    </source>
</evidence>
<evidence type="ECO:0000313" key="6">
    <source>
        <dbReference type="EMBL" id="OUT22867.1"/>
    </source>
</evidence>
<keyword evidence="1" id="KW-0547">Nucleotide-binding</keyword>
<dbReference type="AlphaFoldDB" id="A0A099NYI3"/>
<evidence type="ECO:0000256" key="2">
    <source>
        <dbReference type="SAM" id="MobiDB-lite"/>
    </source>
</evidence>
<sequence>MAQVQKPRLAQFKLVLLGESAVGKSSIVQRFVKNSFDELRESTIGAAFMTQSVKLTPQEIGEGDGDGVTIKFEIWDTAGQERYRSLASMYYRNAQAALVVYDITHPDSLNKAKYWIRELQKQANSDILIALVGNKKDLEDQRKISNDDVVSLANEFNLLHFQVSAKTGENVNEMFKAIAMKMPYQFQLAKGKNSTNKFADGSNGNPIDLSKRPSTNEQDCAC</sequence>
<dbReference type="PRINTS" id="PR00449">
    <property type="entry name" value="RASTRNSFRMNG"/>
</dbReference>
<keyword evidence="10" id="KW-1185">Reference proteome</keyword>
<dbReference type="STRING" id="4909.A0A099NYI3"/>
<gene>
    <name evidence="5" type="ORF">BOH78_1860</name>
    <name evidence="3" type="ORF">C5L36_0D06350</name>
    <name evidence="6" type="ORF">CAS74_002613</name>
    <name evidence="4" type="ORF">JL09_g3020</name>
</gene>
<dbReference type="Proteomes" id="UP000249293">
    <property type="component" value="Chromosome 4"/>
</dbReference>
<dbReference type="Proteomes" id="UP000189274">
    <property type="component" value="Unassembled WGS sequence"/>
</dbReference>
<dbReference type="InterPro" id="IPR005225">
    <property type="entry name" value="Small_GTP-bd"/>
</dbReference>
<dbReference type="GO" id="GO:0003924">
    <property type="term" value="F:GTPase activity"/>
    <property type="evidence" value="ECO:0007669"/>
    <property type="project" value="InterPro"/>
</dbReference>